<evidence type="ECO:0000313" key="3">
    <source>
        <dbReference type="Proteomes" id="UP000093309"/>
    </source>
</evidence>
<dbReference type="InterPro" id="IPR050312">
    <property type="entry name" value="IolE/XylAMocC-like"/>
</dbReference>
<sequence length="271" mass="30573">MSFRFGFQTYTWQIAYDKYADKLPHILHIIKAAGGKGVEPEVCMMGPYVTDPALLHADLEQKQLQLGAICLALEWKHEQETPEEQAEADRVIAYLRHFPGTLLILGQRPGMNRSHLAERQANALLNINAVAKRSYEQGVRCAFHPNSPAGSIFRTEKDYQILLGGLNPAYCGYAPDTGHIAKGGMDVIQTFRKYRSFIDHVHFKDMTSEGQWCAMGQGSIDHLEIVRLLHETNYNGWIMVEEESIEAEASPDQVTLANGKYIQEILRGDRI</sequence>
<dbReference type="STRING" id="512399.A8709_13215"/>
<evidence type="ECO:0000313" key="2">
    <source>
        <dbReference type="EMBL" id="OCT15068.1"/>
    </source>
</evidence>
<gene>
    <name evidence="2" type="ORF">A8709_13215</name>
</gene>
<dbReference type="AlphaFoldDB" id="A0A1C1A3E4"/>
<dbReference type="Pfam" id="PF01261">
    <property type="entry name" value="AP_endonuc_2"/>
    <property type="match status" value="1"/>
</dbReference>
<dbReference type="OrthoDB" id="9779184at2"/>
<keyword evidence="3" id="KW-1185">Reference proteome</keyword>
<dbReference type="InterPro" id="IPR036237">
    <property type="entry name" value="Xyl_isomerase-like_sf"/>
</dbReference>
<reference evidence="3" key="1">
    <citation type="submission" date="2016-05" db="EMBL/GenBank/DDBJ databases">
        <title>Paenibacillus oryzae. sp. nov., isolated from the rice root.</title>
        <authorList>
            <person name="Zhang J."/>
            <person name="Zhang X."/>
        </authorList>
    </citation>
    <scope>NUCLEOTIDE SEQUENCE [LARGE SCALE GENOMIC DNA]</scope>
    <source>
        <strain evidence="3">KCTC13222</strain>
    </source>
</reference>
<dbReference type="PANTHER" id="PTHR12110">
    <property type="entry name" value="HYDROXYPYRUVATE ISOMERASE"/>
    <property type="match status" value="1"/>
</dbReference>
<protein>
    <recommendedName>
        <fullName evidence="1">Xylose isomerase-like TIM barrel domain-containing protein</fullName>
    </recommendedName>
</protein>
<dbReference type="Proteomes" id="UP000093309">
    <property type="component" value="Unassembled WGS sequence"/>
</dbReference>
<dbReference type="EMBL" id="LYPC01000014">
    <property type="protein sequence ID" value="OCT15068.1"/>
    <property type="molecule type" value="Genomic_DNA"/>
</dbReference>
<proteinExistence type="predicted"/>
<evidence type="ECO:0000259" key="1">
    <source>
        <dbReference type="Pfam" id="PF01261"/>
    </source>
</evidence>
<dbReference type="InterPro" id="IPR013022">
    <property type="entry name" value="Xyl_isomerase-like_TIM-brl"/>
</dbReference>
<comment type="caution">
    <text evidence="2">The sequence shown here is derived from an EMBL/GenBank/DDBJ whole genome shotgun (WGS) entry which is preliminary data.</text>
</comment>
<dbReference type="SUPFAM" id="SSF51658">
    <property type="entry name" value="Xylose isomerase-like"/>
    <property type="match status" value="1"/>
</dbReference>
<name>A0A1C1A3E4_9BACL</name>
<dbReference type="Gene3D" id="3.20.20.150">
    <property type="entry name" value="Divalent-metal-dependent TIM barrel enzymes"/>
    <property type="match status" value="1"/>
</dbReference>
<dbReference type="RefSeq" id="WP_065851978.1">
    <property type="nucleotide sequence ID" value="NZ_LYPC01000014.1"/>
</dbReference>
<accession>A0A1C1A3E4</accession>
<feature type="domain" description="Xylose isomerase-like TIM barrel" evidence="1">
    <location>
        <begin position="29"/>
        <end position="246"/>
    </location>
</feature>
<dbReference type="PANTHER" id="PTHR12110:SF41">
    <property type="entry name" value="INOSOSE DEHYDRATASE"/>
    <property type="match status" value="1"/>
</dbReference>
<organism evidence="2 3">
    <name type="scientific">Paenibacillus pectinilyticus</name>
    <dbReference type="NCBI Taxonomy" id="512399"/>
    <lineage>
        <taxon>Bacteria</taxon>
        <taxon>Bacillati</taxon>
        <taxon>Bacillota</taxon>
        <taxon>Bacilli</taxon>
        <taxon>Bacillales</taxon>
        <taxon>Paenibacillaceae</taxon>
        <taxon>Paenibacillus</taxon>
    </lineage>
</organism>